<proteinExistence type="inferred from homology"/>
<evidence type="ECO:0000256" key="4">
    <source>
        <dbReference type="ARBA" id="ARBA00017099"/>
    </source>
</evidence>
<dbReference type="NCBIfam" id="TIGR01214">
    <property type="entry name" value="rmlD"/>
    <property type="match status" value="1"/>
</dbReference>
<dbReference type="Gene3D" id="3.40.50.720">
    <property type="entry name" value="NAD(P)-binding Rossmann-like Domain"/>
    <property type="match status" value="1"/>
</dbReference>
<keyword evidence="6" id="KW-0521">NADP</keyword>
<accession>A0A2P4RI74</accession>
<dbReference type="EC" id="1.1.1.133" evidence="3 6"/>
<organism evidence="9 11">
    <name type="scientific">Ralstonia pickettii</name>
    <name type="common">Burkholderia pickettii</name>
    <dbReference type="NCBI Taxonomy" id="329"/>
    <lineage>
        <taxon>Bacteria</taxon>
        <taxon>Pseudomonadati</taxon>
        <taxon>Pseudomonadota</taxon>
        <taxon>Betaproteobacteria</taxon>
        <taxon>Burkholderiales</taxon>
        <taxon>Burkholderiaceae</taxon>
        <taxon>Ralstonia</taxon>
    </lineage>
</organism>
<dbReference type="SUPFAM" id="SSF51735">
    <property type="entry name" value="NAD(P)-binding Rossmann-fold domains"/>
    <property type="match status" value="1"/>
</dbReference>
<reference evidence="9" key="1">
    <citation type="submission" date="2018-06" db="EMBL/GenBank/DDBJ databases">
        <authorList>
            <person name="O'Rourke A."/>
        </authorList>
    </citation>
    <scope>NUCLEOTIDE SEQUENCE</scope>
    <source>
        <strain evidence="9">132550021-3</strain>
    </source>
</reference>
<dbReference type="Pfam" id="PF04321">
    <property type="entry name" value="RmlD_sub_bind"/>
    <property type="match status" value="1"/>
</dbReference>
<evidence type="ECO:0000313" key="10">
    <source>
        <dbReference type="Proteomes" id="UP001189303"/>
    </source>
</evidence>
<comment type="catalytic activity">
    <reaction evidence="5 6">
        <text>dTDP-beta-L-rhamnose + NADP(+) = dTDP-4-dehydro-beta-L-rhamnose + NADPH + H(+)</text>
        <dbReference type="Rhea" id="RHEA:21796"/>
        <dbReference type="ChEBI" id="CHEBI:15378"/>
        <dbReference type="ChEBI" id="CHEBI:57510"/>
        <dbReference type="ChEBI" id="CHEBI:57783"/>
        <dbReference type="ChEBI" id="CHEBI:58349"/>
        <dbReference type="ChEBI" id="CHEBI:62830"/>
        <dbReference type="EC" id="1.1.1.133"/>
    </reaction>
</comment>
<dbReference type="EMBL" id="CATWFT010000004">
    <property type="protein sequence ID" value="CAJ0723337.1"/>
    <property type="molecule type" value="Genomic_DNA"/>
</dbReference>
<dbReference type="InterPro" id="IPR036291">
    <property type="entry name" value="NAD(P)-bd_dom_sf"/>
</dbReference>
<evidence type="ECO:0000313" key="9">
    <source>
        <dbReference type="EMBL" id="MBX3893470.1"/>
    </source>
</evidence>
<evidence type="ECO:0000259" key="7">
    <source>
        <dbReference type="Pfam" id="PF04321"/>
    </source>
</evidence>
<dbReference type="Proteomes" id="UP001199322">
    <property type="component" value="Unassembled WGS sequence"/>
</dbReference>
<evidence type="ECO:0000313" key="11">
    <source>
        <dbReference type="Proteomes" id="UP001199322"/>
    </source>
</evidence>
<protein>
    <recommendedName>
        <fullName evidence="4 6">dTDP-4-dehydrorhamnose reductase</fullName>
        <ecNumber evidence="3 6">1.1.1.133</ecNumber>
    </recommendedName>
</protein>
<dbReference type="CDD" id="cd05254">
    <property type="entry name" value="dTDP_HR_like_SDR_e"/>
    <property type="match status" value="1"/>
</dbReference>
<dbReference type="AlphaFoldDB" id="A0A2P4RI74"/>
<comment type="cofactor">
    <cofactor evidence="6">
        <name>Mg(2+)</name>
        <dbReference type="ChEBI" id="CHEBI:18420"/>
    </cofactor>
    <text evidence="6">Binds 1 Mg(2+) ion per monomer.</text>
</comment>
<feature type="domain" description="RmlD-like substrate binding" evidence="7">
    <location>
        <begin position="11"/>
        <end position="302"/>
    </location>
</feature>
<evidence type="ECO:0000256" key="1">
    <source>
        <dbReference type="ARBA" id="ARBA00004781"/>
    </source>
</evidence>
<comment type="caution">
    <text evidence="9">The sequence shown here is derived from an EMBL/GenBank/DDBJ whole genome shotgun (WGS) entry which is preliminary data.</text>
</comment>
<dbReference type="RefSeq" id="WP_012761336.1">
    <property type="nucleotide sequence ID" value="NZ_CATWFT010000004.1"/>
</dbReference>
<evidence type="ECO:0000256" key="2">
    <source>
        <dbReference type="ARBA" id="ARBA00010944"/>
    </source>
</evidence>
<dbReference type="GO" id="GO:0008831">
    <property type="term" value="F:dTDP-4-dehydrorhamnose reductase activity"/>
    <property type="evidence" value="ECO:0007669"/>
    <property type="project" value="UniProtKB-EC"/>
</dbReference>
<dbReference type="PANTHER" id="PTHR10491:SF4">
    <property type="entry name" value="METHIONINE ADENOSYLTRANSFERASE 2 SUBUNIT BETA"/>
    <property type="match status" value="1"/>
</dbReference>
<evidence type="ECO:0000256" key="6">
    <source>
        <dbReference type="RuleBase" id="RU364082"/>
    </source>
</evidence>
<evidence type="ECO:0000256" key="3">
    <source>
        <dbReference type="ARBA" id="ARBA00012929"/>
    </source>
</evidence>
<comment type="pathway">
    <text evidence="1 6">Carbohydrate biosynthesis; dTDP-L-rhamnose biosynthesis.</text>
</comment>
<dbReference type="EMBL" id="QGBI01000043">
    <property type="protein sequence ID" value="MBX3893470.1"/>
    <property type="molecule type" value="Genomic_DNA"/>
</dbReference>
<name>A0A2P4RI74_RALPI</name>
<reference evidence="8 10" key="2">
    <citation type="submission" date="2023-07" db="EMBL/GenBank/DDBJ databases">
        <authorList>
            <person name="Peeters C."/>
        </authorList>
    </citation>
    <scope>NUCLEOTIDE SEQUENCE [LARGE SCALE GENOMIC DNA]</scope>
    <source>
        <strain evidence="8 10">R-38712</strain>
    </source>
</reference>
<evidence type="ECO:0000313" key="8">
    <source>
        <dbReference type="EMBL" id="CAJ0723337.1"/>
    </source>
</evidence>
<comment type="function">
    <text evidence="6">Catalyzes the reduction of dTDP-6-deoxy-L-lyxo-4-hexulose to yield dTDP-L-rhamnose.</text>
</comment>
<gene>
    <name evidence="9" type="primary">rfbD</name>
    <name evidence="9" type="ORF">DEE74_26735</name>
    <name evidence="8" type="ORF">R38712_01885</name>
</gene>
<evidence type="ECO:0000256" key="5">
    <source>
        <dbReference type="ARBA" id="ARBA00048200"/>
    </source>
</evidence>
<keyword evidence="10" id="KW-1185">Reference proteome</keyword>
<sequence length="305" mass="32814">MVHKVSPLPVILLIGKNGQVGFELRRSLAPLGRVVALGRADCDLTQPDQLRQAVRAFQPDVVINAAAYTAVDNAETEPDAALAVNGVAPGVLAEMVRTNGGLLVHYSSDYVFDGAKDCPYLETDVPNPQSVYGRTKLEGERAIAASGANALVLRTSWVAGAHGDNFVKAILRQARERKHLRVIADQLGAPTSASLIADVTAQIVARHWVYGERDALMPGVYHLAAAGQTTWHGYASEVLRYAAGRCVDLKAAVAGIEAIPAVKWHSRASRPANSCLDTSKLRETFGVHLPNWQEGIQCLLEQIFP</sequence>
<dbReference type="GO" id="GO:0019305">
    <property type="term" value="P:dTDP-rhamnose biosynthetic process"/>
    <property type="evidence" value="ECO:0007669"/>
    <property type="project" value="UniProtKB-UniPathway"/>
</dbReference>
<dbReference type="PANTHER" id="PTHR10491">
    <property type="entry name" value="DTDP-4-DEHYDRORHAMNOSE REDUCTASE"/>
    <property type="match status" value="1"/>
</dbReference>
<keyword evidence="6 9" id="KW-0560">Oxidoreductase</keyword>
<dbReference type="InterPro" id="IPR029903">
    <property type="entry name" value="RmlD-like-bd"/>
</dbReference>
<dbReference type="Proteomes" id="UP001189303">
    <property type="component" value="Unassembled WGS sequence"/>
</dbReference>
<dbReference type="InterPro" id="IPR005913">
    <property type="entry name" value="dTDP_dehydrorham_reduct"/>
</dbReference>
<comment type="similarity">
    <text evidence="2 6">Belongs to the dTDP-4-dehydrorhamnose reductase family.</text>
</comment>
<dbReference type="Gene3D" id="3.90.25.10">
    <property type="entry name" value="UDP-galactose 4-epimerase, domain 1"/>
    <property type="match status" value="1"/>
</dbReference>
<dbReference type="GO" id="GO:0005829">
    <property type="term" value="C:cytosol"/>
    <property type="evidence" value="ECO:0007669"/>
    <property type="project" value="TreeGrafter"/>
</dbReference>